<comment type="cofactor">
    <cofactor evidence="5">
        <name>Zn(2+)</name>
        <dbReference type="ChEBI" id="CHEBI:29105"/>
    </cofactor>
    <text evidence="5">Binds 1 zinc ion per subunit.</text>
</comment>
<dbReference type="EMBL" id="JBBJBU010000016">
    <property type="protein sequence ID" value="KAK7202615.1"/>
    <property type="molecule type" value="Genomic_DNA"/>
</dbReference>
<name>A0ABR1EYD6_9ASCO</name>
<evidence type="ECO:0000256" key="5">
    <source>
        <dbReference type="RuleBase" id="RU365044"/>
    </source>
</evidence>
<comment type="catalytic activity">
    <reaction evidence="5">
        <text>L-methionyl-[protein] + [thioredoxin]-disulfide + H2O = L-methionyl-(R)-S-oxide-[protein] + [thioredoxin]-dithiol</text>
        <dbReference type="Rhea" id="RHEA:24164"/>
        <dbReference type="Rhea" id="RHEA-COMP:10698"/>
        <dbReference type="Rhea" id="RHEA-COMP:10700"/>
        <dbReference type="Rhea" id="RHEA-COMP:12313"/>
        <dbReference type="Rhea" id="RHEA-COMP:12314"/>
        <dbReference type="ChEBI" id="CHEBI:15377"/>
        <dbReference type="ChEBI" id="CHEBI:16044"/>
        <dbReference type="ChEBI" id="CHEBI:29950"/>
        <dbReference type="ChEBI" id="CHEBI:45764"/>
        <dbReference type="ChEBI" id="CHEBI:50058"/>
        <dbReference type="EC" id="1.8.4.12"/>
    </reaction>
</comment>
<dbReference type="InterPro" id="IPR028427">
    <property type="entry name" value="Met_Sox_Rdtase_MsrB"/>
</dbReference>
<proteinExistence type="inferred from homology"/>
<keyword evidence="2 5" id="KW-0479">Metal-binding</keyword>
<dbReference type="PROSITE" id="PS51790">
    <property type="entry name" value="MSRB"/>
    <property type="match status" value="1"/>
</dbReference>
<dbReference type="RefSeq" id="XP_064765648.1">
    <property type="nucleotide sequence ID" value="XM_064914354.1"/>
</dbReference>
<comment type="caution">
    <text evidence="7">The sequence shown here is derived from an EMBL/GenBank/DDBJ whole genome shotgun (WGS) entry which is preliminary data.</text>
</comment>
<evidence type="ECO:0000313" key="7">
    <source>
        <dbReference type="EMBL" id="KAK7202615.1"/>
    </source>
</evidence>
<accession>A0ABR1EYD6</accession>
<protein>
    <recommendedName>
        <fullName evidence="5">Peptide-methionine (R)-S-oxide reductase</fullName>
        <ecNumber evidence="5">1.8.4.12</ecNumber>
    </recommendedName>
</protein>
<dbReference type="PANTHER" id="PTHR46081">
    <property type="entry name" value="PEPTIDE METHIONINE SULFOXIDE REDUCTASE 2"/>
    <property type="match status" value="1"/>
</dbReference>
<gene>
    <name evidence="7" type="ORF">BZA70DRAFT_292132</name>
</gene>
<dbReference type="EC" id="1.8.4.12" evidence="5"/>
<keyword evidence="8" id="KW-1185">Reference proteome</keyword>
<evidence type="ECO:0000259" key="6">
    <source>
        <dbReference type="PROSITE" id="PS51790"/>
    </source>
</evidence>
<evidence type="ECO:0000256" key="1">
    <source>
        <dbReference type="ARBA" id="ARBA00007174"/>
    </source>
</evidence>
<feature type="domain" description="MsrB" evidence="6">
    <location>
        <begin position="15"/>
        <end position="138"/>
    </location>
</feature>
<comment type="similarity">
    <text evidence="1 5">Belongs to the MsrB Met sulfoxide reductase family.</text>
</comment>
<organism evidence="7 8">
    <name type="scientific">Myxozyma melibiosi</name>
    <dbReference type="NCBI Taxonomy" id="54550"/>
    <lineage>
        <taxon>Eukaryota</taxon>
        <taxon>Fungi</taxon>
        <taxon>Dikarya</taxon>
        <taxon>Ascomycota</taxon>
        <taxon>Saccharomycotina</taxon>
        <taxon>Lipomycetes</taxon>
        <taxon>Lipomycetales</taxon>
        <taxon>Lipomycetaceae</taxon>
        <taxon>Myxozyma</taxon>
    </lineage>
</organism>
<reference evidence="7 8" key="1">
    <citation type="submission" date="2024-03" db="EMBL/GenBank/DDBJ databases">
        <title>Genome-scale model development and genomic sequencing of the oleaginous clade Lipomyces.</title>
        <authorList>
            <consortium name="Lawrence Berkeley National Laboratory"/>
            <person name="Czajka J.J."/>
            <person name="Han Y."/>
            <person name="Kim J."/>
            <person name="Mondo S.J."/>
            <person name="Hofstad B.A."/>
            <person name="Robles A."/>
            <person name="Haridas S."/>
            <person name="Riley R."/>
            <person name="LaButti K."/>
            <person name="Pangilinan J."/>
            <person name="Andreopoulos W."/>
            <person name="Lipzen A."/>
            <person name="Yan J."/>
            <person name="Wang M."/>
            <person name="Ng V."/>
            <person name="Grigoriev I.V."/>
            <person name="Spatafora J.W."/>
            <person name="Magnuson J.K."/>
            <person name="Baker S.E."/>
            <person name="Pomraning K.R."/>
        </authorList>
    </citation>
    <scope>NUCLEOTIDE SEQUENCE [LARGE SCALE GENOMIC DNA]</scope>
    <source>
        <strain evidence="7 8">Phaff 52-87</strain>
    </source>
</reference>
<dbReference type="InterPro" id="IPR002579">
    <property type="entry name" value="Met_Sox_Rdtase_MsrB_dom"/>
</dbReference>
<keyword evidence="4 5" id="KW-0560">Oxidoreductase</keyword>
<dbReference type="Gene3D" id="2.170.150.20">
    <property type="entry name" value="Peptide methionine sulfoxide reductase"/>
    <property type="match status" value="1"/>
</dbReference>
<dbReference type="SUPFAM" id="SSF51316">
    <property type="entry name" value="Mss4-like"/>
    <property type="match status" value="1"/>
</dbReference>
<dbReference type="Pfam" id="PF01641">
    <property type="entry name" value="SelR"/>
    <property type="match status" value="1"/>
</dbReference>
<dbReference type="Proteomes" id="UP001498771">
    <property type="component" value="Unassembled WGS sequence"/>
</dbReference>
<keyword evidence="3 5" id="KW-0862">Zinc</keyword>
<evidence type="ECO:0000256" key="3">
    <source>
        <dbReference type="ARBA" id="ARBA00022833"/>
    </source>
</evidence>
<dbReference type="NCBIfam" id="TIGR00357">
    <property type="entry name" value="peptide-methionine (R)-S-oxide reductase MsrB"/>
    <property type="match status" value="1"/>
</dbReference>
<evidence type="ECO:0000256" key="4">
    <source>
        <dbReference type="ARBA" id="ARBA00023002"/>
    </source>
</evidence>
<sequence>MSPSEKQEYPTVKSEDEWRAVLSPQQFRVLREKGTERPFTGEYEYHHEKGIYNCAACNSPLYESSAKFDSGCGWPAFYQAIPGAIKRFEDRSFGMVRIEMVCANCGGHLGHIFQGEGYNTPVDERHCVNSISMKFVPEDK</sequence>
<evidence type="ECO:0000256" key="2">
    <source>
        <dbReference type="ARBA" id="ARBA00022723"/>
    </source>
</evidence>
<dbReference type="InterPro" id="IPR011057">
    <property type="entry name" value="Mss4-like_sf"/>
</dbReference>
<evidence type="ECO:0000313" key="8">
    <source>
        <dbReference type="Proteomes" id="UP001498771"/>
    </source>
</evidence>
<dbReference type="GeneID" id="90039866"/>
<dbReference type="PANTHER" id="PTHR46081:SF8">
    <property type="entry name" value="PEPTIDE METHIONINE SULFOXIDE REDUCTASE 2"/>
    <property type="match status" value="1"/>
</dbReference>